<protein>
    <recommendedName>
        <fullName evidence="1">DUF6879 domain-containing protein</fullName>
    </recommendedName>
</protein>
<dbReference type="OrthoDB" id="3436275at2"/>
<evidence type="ECO:0000259" key="1">
    <source>
        <dbReference type="Pfam" id="PF21806"/>
    </source>
</evidence>
<dbReference type="EMBL" id="VDGT01000002">
    <property type="protein sequence ID" value="TNM33668.1"/>
    <property type="molecule type" value="Genomic_DNA"/>
</dbReference>
<sequence>MAPYRADFAERDNAVLDRSSWKFERLQHFEEQDDPSRDALAEGRWDDALRLLEEEHDDWLSAVRHKEERRAPFHRIRVVEEPLTPYMQWELHALRVQAKAGKGIRVIGADRVREWEPAGGPLPEVVVLGDLVLYEVLYTDGGVLDGCRRYTDPELIRRWTAFIQGLYEQGEDVVSYVDRYVAHLPSPFSARGQV</sequence>
<dbReference type="InterPro" id="IPR049244">
    <property type="entry name" value="DUF6879"/>
</dbReference>
<keyword evidence="3" id="KW-1185">Reference proteome</keyword>
<evidence type="ECO:0000313" key="3">
    <source>
        <dbReference type="Proteomes" id="UP000311713"/>
    </source>
</evidence>
<name>A0A5C4VCQ7_9ACTN</name>
<evidence type="ECO:0000313" key="2">
    <source>
        <dbReference type="EMBL" id="TNM33668.1"/>
    </source>
</evidence>
<dbReference type="Proteomes" id="UP000311713">
    <property type="component" value="Unassembled WGS sequence"/>
</dbReference>
<dbReference type="Pfam" id="PF21806">
    <property type="entry name" value="DUF6879"/>
    <property type="match status" value="1"/>
</dbReference>
<accession>A0A5C4VCQ7</accession>
<comment type="caution">
    <text evidence="2">The sequence shown here is derived from an EMBL/GenBank/DDBJ whole genome shotgun (WGS) entry which is preliminary data.</text>
</comment>
<gene>
    <name evidence="2" type="ORF">FH715_02995</name>
</gene>
<reference evidence="2 3" key="1">
    <citation type="submission" date="2019-06" db="EMBL/GenBank/DDBJ databases">
        <title>Draft genome of Streptomyces sedi sp. JCM16909.</title>
        <authorList>
            <person name="Klykleung N."/>
            <person name="Tanasupawat S."/>
            <person name="Kudo T."/>
            <person name="Yuki M."/>
            <person name="Ohkuma M."/>
        </authorList>
    </citation>
    <scope>NUCLEOTIDE SEQUENCE [LARGE SCALE GENOMIC DNA]</scope>
    <source>
        <strain evidence="2 3">JCM 16909</strain>
    </source>
</reference>
<proteinExistence type="predicted"/>
<feature type="domain" description="DUF6879" evidence="1">
    <location>
        <begin position="16"/>
        <end position="177"/>
    </location>
</feature>
<dbReference type="AlphaFoldDB" id="A0A5C4VCQ7"/>
<organism evidence="2 3">
    <name type="scientific">Streptomyces sedi</name>
    <dbReference type="NCBI Taxonomy" id="555059"/>
    <lineage>
        <taxon>Bacteria</taxon>
        <taxon>Bacillati</taxon>
        <taxon>Actinomycetota</taxon>
        <taxon>Actinomycetes</taxon>
        <taxon>Kitasatosporales</taxon>
        <taxon>Streptomycetaceae</taxon>
        <taxon>Streptomyces</taxon>
    </lineage>
</organism>